<dbReference type="EMBL" id="JAACJL010000015">
    <property type="protein sequence ID" value="KAF4621471.1"/>
    <property type="molecule type" value="Genomic_DNA"/>
</dbReference>
<dbReference type="PANTHER" id="PTHR38846">
    <property type="entry name" value="C3H1-TYPE DOMAIN-CONTAINING PROTEIN"/>
    <property type="match status" value="1"/>
</dbReference>
<feature type="region of interest" description="Disordered" evidence="1">
    <location>
        <begin position="45"/>
        <end position="66"/>
    </location>
</feature>
<evidence type="ECO:0000313" key="3">
    <source>
        <dbReference type="Proteomes" id="UP000521872"/>
    </source>
</evidence>
<keyword evidence="3" id="KW-1185">Reference proteome</keyword>
<dbReference type="AlphaFoldDB" id="A0A8H4R3C8"/>
<dbReference type="PANTHER" id="PTHR38846:SF1">
    <property type="entry name" value="C3H1-TYPE DOMAIN-CONTAINING PROTEIN"/>
    <property type="match status" value="1"/>
</dbReference>
<accession>A0A8H4R3C8</accession>
<evidence type="ECO:0000256" key="1">
    <source>
        <dbReference type="SAM" id="MobiDB-lite"/>
    </source>
</evidence>
<reference evidence="2 3" key="1">
    <citation type="submission" date="2019-12" db="EMBL/GenBank/DDBJ databases">
        <authorList>
            <person name="Floudas D."/>
            <person name="Bentzer J."/>
            <person name="Ahren D."/>
            <person name="Johansson T."/>
            <person name="Persson P."/>
            <person name="Tunlid A."/>
        </authorList>
    </citation>
    <scope>NUCLEOTIDE SEQUENCE [LARGE SCALE GENOMIC DNA]</scope>
    <source>
        <strain evidence="2 3">CBS 102.39</strain>
    </source>
</reference>
<name>A0A8H4R3C8_9AGAR</name>
<dbReference type="Proteomes" id="UP000521872">
    <property type="component" value="Unassembled WGS sequence"/>
</dbReference>
<proteinExistence type="predicted"/>
<gene>
    <name evidence="2" type="ORF">D9613_001220</name>
</gene>
<sequence length="214" mass="24202">METSGKDNLTILAKFFANYPEFTYDPSQPATSEFQRLCQCYDWPAKSPGKLSELDKDDQSEGKIERKKAEKGFKRALTRQFNSMYGTDEDRLEGWKDLCHKLGVKEVPDTLSECRKIVTGTHVNLIDLIDNGEASTFSTVAALSKYTKRTKKYFPRNNANAGNLLKYLLRHIANPSLDSCRGGTTNVASSQFKSRKEGRRSRVARSAKNILLDF</sequence>
<protein>
    <submittedName>
        <fullName evidence="2">Uncharacterized protein</fullName>
    </submittedName>
</protein>
<feature type="compositionally biased region" description="Basic and acidic residues" evidence="1">
    <location>
        <begin position="52"/>
        <end position="66"/>
    </location>
</feature>
<evidence type="ECO:0000313" key="2">
    <source>
        <dbReference type="EMBL" id="KAF4621471.1"/>
    </source>
</evidence>
<comment type="caution">
    <text evidence="2">The sequence shown here is derived from an EMBL/GenBank/DDBJ whole genome shotgun (WGS) entry which is preliminary data.</text>
</comment>
<organism evidence="2 3">
    <name type="scientific">Agrocybe pediades</name>
    <dbReference type="NCBI Taxonomy" id="84607"/>
    <lineage>
        <taxon>Eukaryota</taxon>
        <taxon>Fungi</taxon>
        <taxon>Dikarya</taxon>
        <taxon>Basidiomycota</taxon>
        <taxon>Agaricomycotina</taxon>
        <taxon>Agaricomycetes</taxon>
        <taxon>Agaricomycetidae</taxon>
        <taxon>Agaricales</taxon>
        <taxon>Agaricineae</taxon>
        <taxon>Strophariaceae</taxon>
        <taxon>Agrocybe</taxon>
    </lineage>
</organism>